<accession>A0A139X1T9</accession>
<dbReference type="RefSeq" id="WP_017746636.1">
    <property type="nucleotide sequence ID" value="NZ_KQ976354.1"/>
</dbReference>
<evidence type="ECO:0000313" key="1">
    <source>
        <dbReference type="EMBL" id="KYC38644.1"/>
    </source>
</evidence>
<dbReference type="Proteomes" id="UP000076925">
    <property type="component" value="Unassembled WGS sequence"/>
</dbReference>
<dbReference type="STRING" id="128403.WA1_36320"/>
<evidence type="ECO:0000313" key="2">
    <source>
        <dbReference type="Proteomes" id="UP000076925"/>
    </source>
</evidence>
<reference evidence="1 2" key="1">
    <citation type="journal article" date="2013" name="Genome Biol. Evol.">
        <title>Genomes of Stigonematalean cyanobacteria (subsection V) and the evolution of oxygenic photosynthesis from prokaryotes to plastids.</title>
        <authorList>
            <person name="Dagan T."/>
            <person name="Roettger M."/>
            <person name="Stucken K."/>
            <person name="Landan G."/>
            <person name="Koch R."/>
            <person name="Major P."/>
            <person name="Gould S.B."/>
            <person name="Goremykin V.V."/>
            <person name="Rippka R."/>
            <person name="Tandeau de Marsac N."/>
            <person name="Gugger M."/>
            <person name="Lockhart P.J."/>
            <person name="Allen J.F."/>
            <person name="Brune I."/>
            <person name="Maus I."/>
            <person name="Puhler A."/>
            <person name="Martin W.F."/>
        </authorList>
    </citation>
    <scope>NUCLEOTIDE SEQUENCE [LARGE SCALE GENOMIC DNA]</scope>
    <source>
        <strain evidence="1 2">PCC 7110</strain>
    </source>
</reference>
<proteinExistence type="predicted"/>
<sequence>MEFGSQSGDVAIVTVAIRNPLFHRLLGLQEQQVFEAWKSNNKNAWTQKILDCLNFVAEQEFTSLQKASLMYPVHQDLKQALIDYELQSFSNLLSE</sequence>
<keyword evidence="2" id="KW-1185">Reference proteome</keyword>
<dbReference type="AlphaFoldDB" id="A0A139X1T9"/>
<protein>
    <submittedName>
        <fullName evidence="1">Uncharacterized protein</fullName>
    </submittedName>
</protein>
<dbReference type="OrthoDB" id="428676at2"/>
<dbReference type="EMBL" id="ANNX02000040">
    <property type="protein sequence ID" value="KYC38644.1"/>
    <property type="molecule type" value="Genomic_DNA"/>
</dbReference>
<comment type="caution">
    <text evidence="1">The sequence shown here is derived from an EMBL/GenBank/DDBJ whole genome shotgun (WGS) entry which is preliminary data.</text>
</comment>
<name>A0A139X1T9_9CYAN</name>
<gene>
    <name evidence="1" type="ORF">WA1_36320</name>
</gene>
<organism evidence="1 2">
    <name type="scientific">Scytonema hofmannii PCC 7110</name>
    <dbReference type="NCBI Taxonomy" id="128403"/>
    <lineage>
        <taxon>Bacteria</taxon>
        <taxon>Bacillati</taxon>
        <taxon>Cyanobacteriota</taxon>
        <taxon>Cyanophyceae</taxon>
        <taxon>Nostocales</taxon>
        <taxon>Scytonemataceae</taxon>
        <taxon>Scytonema</taxon>
    </lineage>
</organism>